<gene>
    <name evidence="1" type="ORF">M976_04202</name>
</gene>
<accession>A0ABX2W2K6</accession>
<comment type="caution">
    <text evidence="1">The sequence shown here is derived from an EMBL/GenBank/DDBJ whole genome shotgun (WGS) entry which is preliminary data.</text>
</comment>
<dbReference type="EMBL" id="LXEQ01000061">
    <property type="protein sequence ID" value="OAT24747.1"/>
    <property type="molecule type" value="Genomic_DNA"/>
</dbReference>
<dbReference type="RefSeq" id="WP_064548559.1">
    <property type="nucleotide sequence ID" value="NZ_LXEQ01000061.1"/>
</dbReference>
<evidence type="ECO:0008006" key="3">
    <source>
        <dbReference type="Google" id="ProtNLM"/>
    </source>
</evidence>
<reference evidence="1 2" key="1">
    <citation type="submission" date="2016-04" db="EMBL/GenBank/DDBJ databases">
        <title>ATOL: Assembling a taxonomically balanced genome-scale reconstruction of the evolutionary history of the Enterobacteriaceae.</title>
        <authorList>
            <person name="Plunkett G.III."/>
            <person name="Neeno-Eckwall E.C."/>
            <person name="Glasner J.D."/>
            <person name="Perna N.T."/>
        </authorList>
    </citation>
    <scope>NUCLEOTIDE SEQUENCE [LARGE SCALE GENOMIC DNA]</scope>
    <source>
        <strain evidence="1 2">ATCC 51602</strain>
    </source>
</reference>
<dbReference type="Proteomes" id="UP000078407">
    <property type="component" value="Unassembled WGS sequence"/>
</dbReference>
<proteinExistence type="predicted"/>
<sequence>MNKPPLQIAYITGRSFPGRADLSPVQTAFINRLAKPGRTLAQLNFPYVTGASDSTTFEAVGLFTASLNNSRDYLASRRPVFEKNYQMPVAGLLARAQHTVFLAGSCGLELFNNLNLPAALLKTTSVFAYGPVARKRPVCHHFLVQGDNDRISQIWFRNVDSKVRSGHMNYLVNPELLTLCEHFISSIESNQAMP</sequence>
<organism evidence="1 2">
    <name type="scientific">Buttiauxella ferragutiae ATCC 51602</name>
    <dbReference type="NCBI Taxonomy" id="1354252"/>
    <lineage>
        <taxon>Bacteria</taxon>
        <taxon>Pseudomonadati</taxon>
        <taxon>Pseudomonadota</taxon>
        <taxon>Gammaproteobacteria</taxon>
        <taxon>Enterobacterales</taxon>
        <taxon>Enterobacteriaceae</taxon>
        <taxon>Buttiauxella</taxon>
    </lineage>
</organism>
<keyword evidence="2" id="KW-1185">Reference proteome</keyword>
<name>A0ABX2W2K6_9ENTR</name>
<evidence type="ECO:0000313" key="2">
    <source>
        <dbReference type="Proteomes" id="UP000078407"/>
    </source>
</evidence>
<protein>
    <recommendedName>
        <fullName evidence="3">Alpha/beta hydrolase</fullName>
    </recommendedName>
</protein>
<evidence type="ECO:0000313" key="1">
    <source>
        <dbReference type="EMBL" id="OAT24747.1"/>
    </source>
</evidence>